<dbReference type="AlphaFoldDB" id="A0ABD5ZPY0"/>
<dbReference type="RefSeq" id="WP_276233651.1">
    <property type="nucleotide sequence ID" value="NZ_CP119802.1"/>
</dbReference>
<evidence type="ECO:0000259" key="3">
    <source>
        <dbReference type="PROSITE" id="PS01031"/>
    </source>
</evidence>
<dbReference type="InterPro" id="IPR031107">
    <property type="entry name" value="Small_HSP"/>
</dbReference>
<dbReference type="EMBL" id="JBHTAP010000001">
    <property type="protein sequence ID" value="MFC7235518.1"/>
    <property type="molecule type" value="Genomic_DNA"/>
</dbReference>
<dbReference type="Gene3D" id="2.60.40.790">
    <property type="match status" value="1"/>
</dbReference>
<dbReference type="Pfam" id="PF00011">
    <property type="entry name" value="HSP20"/>
    <property type="match status" value="1"/>
</dbReference>
<dbReference type="SUPFAM" id="SSF49764">
    <property type="entry name" value="HSP20-like chaperones"/>
    <property type="match status" value="1"/>
</dbReference>
<evidence type="ECO:0000256" key="1">
    <source>
        <dbReference type="PROSITE-ProRule" id="PRU00285"/>
    </source>
</evidence>
<organism evidence="4 5">
    <name type="scientific">Halosegnis marinus</name>
    <dbReference type="NCBI Taxonomy" id="3034023"/>
    <lineage>
        <taxon>Archaea</taxon>
        <taxon>Methanobacteriati</taxon>
        <taxon>Methanobacteriota</taxon>
        <taxon>Stenosarchaea group</taxon>
        <taxon>Halobacteria</taxon>
        <taxon>Halobacteriales</taxon>
        <taxon>Natronomonadaceae</taxon>
        <taxon>Halosegnis</taxon>
    </lineage>
</organism>
<sequence length="147" mass="16524">MSTRRNPFEELEQFFDQLSRQLDDSGWRFDAPLGEHGARMAVDLLDDGDAFVVTVDLPGYERDEVDVRVTDHTLRIEAAHDEASEAATGEYIRNERRHASLQRSIRVPEEVDTDGVSARMRNGVLTVTLPKVVVAAAREVDIEDGED</sequence>
<keyword evidence="5" id="KW-1185">Reference proteome</keyword>
<dbReference type="GeneID" id="79267213"/>
<dbReference type="InterPro" id="IPR008978">
    <property type="entry name" value="HSP20-like_chaperone"/>
</dbReference>
<dbReference type="CDD" id="cd06464">
    <property type="entry name" value="ACD_sHsps-like"/>
    <property type="match status" value="1"/>
</dbReference>
<evidence type="ECO:0000313" key="5">
    <source>
        <dbReference type="Proteomes" id="UP001596398"/>
    </source>
</evidence>
<dbReference type="InterPro" id="IPR002068">
    <property type="entry name" value="A-crystallin/Hsp20_dom"/>
</dbReference>
<dbReference type="PROSITE" id="PS01031">
    <property type="entry name" value="SHSP"/>
    <property type="match status" value="1"/>
</dbReference>
<comment type="caution">
    <text evidence="4">The sequence shown here is derived from an EMBL/GenBank/DDBJ whole genome shotgun (WGS) entry which is preliminary data.</text>
</comment>
<dbReference type="PANTHER" id="PTHR11527">
    <property type="entry name" value="HEAT-SHOCK PROTEIN 20 FAMILY MEMBER"/>
    <property type="match status" value="1"/>
</dbReference>
<dbReference type="Proteomes" id="UP001596398">
    <property type="component" value="Unassembled WGS sequence"/>
</dbReference>
<comment type="similarity">
    <text evidence="1 2">Belongs to the small heat shock protein (HSP20) family.</text>
</comment>
<protein>
    <submittedName>
        <fullName evidence="4">Hsp20/alpha crystallin family protein</fullName>
    </submittedName>
</protein>
<feature type="domain" description="SHSP" evidence="3">
    <location>
        <begin position="33"/>
        <end position="145"/>
    </location>
</feature>
<gene>
    <name evidence="4" type="ORF">ACFQJ4_09355</name>
</gene>
<evidence type="ECO:0000256" key="2">
    <source>
        <dbReference type="RuleBase" id="RU003616"/>
    </source>
</evidence>
<reference evidence="4 5" key="1">
    <citation type="journal article" date="2019" name="Int. J. Syst. Evol. Microbiol.">
        <title>The Global Catalogue of Microorganisms (GCM) 10K type strain sequencing project: providing services to taxonomists for standard genome sequencing and annotation.</title>
        <authorList>
            <consortium name="The Broad Institute Genomics Platform"/>
            <consortium name="The Broad Institute Genome Sequencing Center for Infectious Disease"/>
            <person name="Wu L."/>
            <person name="Ma J."/>
        </authorList>
    </citation>
    <scope>NUCLEOTIDE SEQUENCE [LARGE SCALE GENOMIC DNA]</scope>
    <source>
        <strain evidence="4 5">DT85</strain>
    </source>
</reference>
<name>A0ABD5ZPY0_9EURY</name>
<accession>A0ABD5ZPY0</accession>
<proteinExistence type="inferred from homology"/>
<evidence type="ECO:0000313" key="4">
    <source>
        <dbReference type="EMBL" id="MFC7235518.1"/>
    </source>
</evidence>